<keyword evidence="2" id="KW-1185">Reference proteome</keyword>
<accession>A0A0D2N3R0</accession>
<reference evidence="1 2" key="1">
    <citation type="journal article" date="2013" name="BMC Genomics">
        <title>Reconstruction of the lipid metabolism for the microalga Monoraphidium neglectum from its genome sequence reveals characteristics suitable for biofuel production.</title>
        <authorList>
            <person name="Bogen C."/>
            <person name="Al-Dilaimi A."/>
            <person name="Albersmeier A."/>
            <person name="Wichmann J."/>
            <person name="Grundmann M."/>
            <person name="Rupp O."/>
            <person name="Lauersen K.J."/>
            <person name="Blifernez-Klassen O."/>
            <person name="Kalinowski J."/>
            <person name="Goesmann A."/>
            <person name="Mussgnug J.H."/>
            <person name="Kruse O."/>
        </authorList>
    </citation>
    <scope>NUCLEOTIDE SEQUENCE [LARGE SCALE GENOMIC DNA]</scope>
    <source>
        <strain evidence="1 2">SAG 48.87</strain>
    </source>
</reference>
<dbReference type="KEGG" id="mng:MNEG_7261"/>
<name>A0A0D2N3R0_9CHLO</name>
<dbReference type="RefSeq" id="XP_013899720.1">
    <property type="nucleotide sequence ID" value="XM_014044266.1"/>
</dbReference>
<sequence length="73" mass="7867">MEGSAKDWDPASALRSYAAAAAQHPRLYTLTLSHQLRQQYASAAEAAAAADEHAAAALDQHQAATRSFWDEIL</sequence>
<organism evidence="1 2">
    <name type="scientific">Monoraphidium neglectum</name>
    <dbReference type="NCBI Taxonomy" id="145388"/>
    <lineage>
        <taxon>Eukaryota</taxon>
        <taxon>Viridiplantae</taxon>
        <taxon>Chlorophyta</taxon>
        <taxon>core chlorophytes</taxon>
        <taxon>Chlorophyceae</taxon>
        <taxon>CS clade</taxon>
        <taxon>Sphaeropleales</taxon>
        <taxon>Selenastraceae</taxon>
        <taxon>Monoraphidium</taxon>
    </lineage>
</organism>
<dbReference type="AlphaFoldDB" id="A0A0D2N3R0"/>
<proteinExistence type="predicted"/>
<dbReference type="GeneID" id="25740137"/>
<gene>
    <name evidence="1" type="ORF">MNEG_7261</name>
</gene>
<protein>
    <submittedName>
        <fullName evidence="1">Uncharacterized protein</fullName>
    </submittedName>
</protein>
<evidence type="ECO:0000313" key="1">
    <source>
        <dbReference type="EMBL" id="KIZ00701.1"/>
    </source>
</evidence>
<dbReference type="EMBL" id="KK101487">
    <property type="protein sequence ID" value="KIZ00701.1"/>
    <property type="molecule type" value="Genomic_DNA"/>
</dbReference>
<dbReference type="Proteomes" id="UP000054498">
    <property type="component" value="Unassembled WGS sequence"/>
</dbReference>
<evidence type="ECO:0000313" key="2">
    <source>
        <dbReference type="Proteomes" id="UP000054498"/>
    </source>
</evidence>